<dbReference type="AlphaFoldDB" id="A0A835Z7F4"/>
<accession>A0A835Z7F4</accession>
<evidence type="ECO:0000313" key="1">
    <source>
        <dbReference type="EMBL" id="KAG5184729.1"/>
    </source>
</evidence>
<keyword evidence="2" id="KW-1185">Reference proteome</keyword>
<comment type="caution">
    <text evidence="1">The sequence shown here is derived from an EMBL/GenBank/DDBJ whole genome shotgun (WGS) entry which is preliminary data.</text>
</comment>
<organism evidence="1 2">
    <name type="scientific">Tribonema minus</name>
    <dbReference type="NCBI Taxonomy" id="303371"/>
    <lineage>
        <taxon>Eukaryota</taxon>
        <taxon>Sar</taxon>
        <taxon>Stramenopiles</taxon>
        <taxon>Ochrophyta</taxon>
        <taxon>PX clade</taxon>
        <taxon>Xanthophyceae</taxon>
        <taxon>Tribonematales</taxon>
        <taxon>Tribonemataceae</taxon>
        <taxon>Tribonema</taxon>
    </lineage>
</organism>
<proteinExistence type="predicted"/>
<protein>
    <submittedName>
        <fullName evidence="1">Uncharacterized protein</fullName>
    </submittedName>
</protein>
<reference evidence="1" key="1">
    <citation type="submission" date="2021-02" db="EMBL/GenBank/DDBJ databases">
        <title>First Annotated Genome of the Yellow-green Alga Tribonema minus.</title>
        <authorList>
            <person name="Mahan K.M."/>
        </authorList>
    </citation>
    <scope>NUCLEOTIDE SEQUENCE</scope>
    <source>
        <strain evidence="1">UTEX B ZZ1240</strain>
    </source>
</reference>
<dbReference type="InterPro" id="IPR011042">
    <property type="entry name" value="6-blade_b-propeller_TolB-like"/>
</dbReference>
<sequence length="476" mass="49839">MPLAAASVAAAAKASQHLNARPWSPRSAHLDAGTATKEVTLLTVSCGSSDSHGPADLKVIGKGLVYGVADSSQSASGIRKVIGKDLIYGAGDPSQPHAAAAPVSQQRALFVTLGHSVTTLDSGFGDNDACYDPKQSAGQGSYRSIRETFGAGKIGRIPHDLLDSAKEITFGQVELMAKGLRQPWRMFHHEAQDRLYIGDVGNGDAEGTTSERIFHIDGVARAPRPHRDVGNGDAEGTTSERIFHIDGVARAPQDAAGVLPNFGWPCIEGVRTATLGPLGAWTSATDRGVCTATLGPLGAWTSATDRRYLDWLDENGLTYCDATVAAAQAFIDGAPVPAGGDLGWQAPLFEYRTGIEDPDDPKTCFNTFAAITSVYFHDPAAAGAAGALPSKLAGKLIFSDYAKACVWYVENGADGLPDTTALPKILMAETGFINITQGPEGAMYGLDYVNGRLLRISIIEAEAGAVAAVDKGAKRS</sequence>
<dbReference type="EMBL" id="JAFCMP010000154">
    <property type="protein sequence ID" value="KAG5184729.1"/>
    <property type="molecule type" value="Genomic_DNA"/>
</dbReference>
<gene>
    <name evidence="1" type="ORF">JKP88DRAFT_314083</name>
</gene>
<name>A0A835Z7F4_9STRA</name>
<evidence type="ECO:0000313" key="2">
    <source>
        <dbReference type="Proteomes" id="UP000664859"/>
    </source>
</evidence>
<dbReference type="Proteomes" id="UP000664859">
    <property type="component" value="Unassembled WGS sequence"/>
</dbReference>
<dbReference type="Gene3D" id="2.120.10.30">
    <property type="entry name" value="TolB, C-terminal domain"/>
    <property type="match status" value="1"/>
</dbReference>